<keyword evidence="2" id="KW-1185">Reference proteome</keyword>
<accession>A0ACB8GTE6</accession>
<sequence length="241" mass="27070">MNSAALRLLQQFLASKRYEQQFQQPPSLGAKANESPPHCGGDGKHAFVQIIRRLGSGTSQHFTFPQHPGPPTGAKPVGQVGGRRLHSREQGSFSSVAAVAETNTRIEATIAEYFMFSSYKSVRSIVTRTYRQCTFLHTVLPMASALSPRFQQVFPPPMDDVYMDQMDLKTLYRFSWTCKELNDRISGYMRRAFCPKNLFAPIFKPNKHLLFRLLQFKTGLVISGSTILHFTCFSGPTQSVA</sequence>
<proteinExistence type="predicted"/>
<organism evidence="1 2">
    <name type="scientific">Psilocybe cubensis</name>
    <name type="common">Psychedelic mushroom</name>
    <name type="synonym">Stropharia cubensis</name>
    <dbReference type="NCBI Taxonomy" id="181762"/>
    <lineage>
        <taxon>Eukaryota</taxon>
        <taxon>Fungi</taxon>
        <taxon>Dikarya</taxon>
        <taxon>Basidiomycota</taxon>
        <taxon>Agaricomycotina</taxon>
        <taxon>Agaricomycetes</taxon>
        <taxon>Agaricomycetidae</taxon>
        <taxon>Agaricales</taxon>
        <taxon>Agaricineae</taxon>
        <taxon>Strophariaceae</taxon>
        <taxon>Psilocybe</taxon>
    </lineage>
</organism>
<comment type="caution">
    <text evidence="1">The sequence shown here is derived from an EMBL/GenBank/DDBJ whole genome shotgun (WGS) entry which is preliminary data.</text>
</comment>
<protein>
    <submittedName>
        <fullName evidence="1">Uncharacterized protein</fullName>
    </submittedName>
</protein>
<gene>
    <name evidence="1" type="ORF">JR316_0008747</name>
</gene>
<evidence type="ECO:0000313" key="1">
    <source>
        <dbReference type="EMBL" id="KAH9478294.1"/>
    </source>
</evidence>
<reference evidence="1" key="1">
    <citation type="submission" date="2021-10" db="EMBL/GenBank/DDBJ databases">
        <title>Psilocybe cubensis genome.</title>
        <authorList>
            <person name="Mckernan K.J."/>
            <person name="Crawford S."/>
            <person name="Trippe A."/>
            <person name="Kane L.T."/>
            <person name="Mclaughlin S."/>
        </authorList>
    </citation>
    <scope>NUCLEOTIDE SEQUENCE</scope>
    <source>
        <strain evidence="1">MGC-MH-2018</strain>
    </source>
</reference>
<evidence type="ECO:0000313" key="2">
    <source>
        <dbReference type="Proteomes" id="UP000664032"/>
    </source>
</evidence>
<name>A0ACB8GTE6_PSICU</name>
<dbReference type="EMBL" id="JAFIQS020000008">
    <property type="protein sequence ID" value="KAH9478294.1"/>
    <property type="molecule type" value="Genomic_DNA"/>
</dbReference>
<dbReference type="Proteomes" id="UP000664032">
    <property type="component" value="Unassembled WGS sequence"/>
</dbReference>